<evidence type="ECO:0008006" key="4">
    <source>
        <dbReference type="Google" id="ProtNLM"/>
    </source>
</evidence>
<keyword evidence="1" id="KW-0732">Signal</keyword>
<dbReference type="AlphaFoldDB" id="A0A2T2YME7"/>
<dbReference type="EMBL" id="PYFT01000001">
    <property type="protein sequence ID" value="PSR56672.1"/>
    <property type="molecule type" value="Genomic_DNA"/>
</dbReference>
<reference evidence="2 3" key="1">
    <citation type="submission" date="2018-03" db="EMBL/GenBank/DDBJ databases">
        <title>Adhaeribacter sp. HMF7605 Genome sequencing and assembly.</title>
        <authorList>
            <person name="Kang H."/>
            <person name="Kang J."/>
            <person name="Cha I."/>
            <person name="Kim H."/>
            <person name="Joh K."/>
        </authorList>
    </citation>
    <scope>NUCLEOTIDE SEQUENCE [LARGE SCALE GENOMIC DNA]</scope>
    <source>
        <strain evidence="2 3">HMF7605</strain>
    </source>
</reference>
<dbReference type="OrthoDB" id="9811416at2"/>
<dbReference type="Proteomes" id="UP000240357">
    <property type="component" value="Unassembled WGS sequence"/>
</dbReference>
<gene>
    <name evidence="2" type="ORF">AHMF7605_25835</name>
</gene>
<evidence type="ECO:0000313" key="3">
    <source>
        <dbReference type="Proteomes" id="UP000240357"/>
    </source>
</evidence>
<keyword evidence="3" id="KW-1185">Reference proteome</keyword>
<evidence type="ECO:0000313" key="2">
    <source>
        <dbReference type="EMBL" id="PSR56672.1"/>
    </source>
</evidence>
<comment type="caution">
    <text evidence="2">The sequence shown here is derived from an EMBL/GenBank/DDBJ whole genome shotgun (WGS) entry which is preliminary data.</text>
</comment>
<feature type="chain" id="PRO_5015524315" description="Bacterial surface antigen (D15) domain-containing protein" evidence="1">
    <location>
        <begin position="21"/>
        <end position="583"/>
    </location>
</feature>
<name>A0A2T2YME7_9BACT</name>
<accession>A0A2T2YME7</accession>
<protein>
    <recommendedName>
        <fullName evidence="4">Bacterial surface antigen (D15) domain-containing protein</fullName>
    </recommendedName>
</protein>
<proteinExistence type="predicted"/>
<evidence type="ECO:0000256" key="1">
    <source>
        <dbReference type="SAM" id="SignalP"/>
    </source>
</evidence>
<dbReference type="RefSeq" id="WP_106932848.1">
    <property type="nucleotide sequence ID" value="NZ_PYFT01000001.1"/>
</dbReference>
<organism evidence="2 3">
    <name type="scientific">Adhaeribacter arboris</name>
    <dbReference type="NCBI Taxonomy" id="2072846"/>
    <lineage>
        <taxon>Bacteria</taxon>
        <taxon>Pseudomonadati</taxon>
        <taxon>Bacteroidota</taxon>
        <taxon>Cytophagia</taxon>
        <taxon>Cytophagales</taxon>
        <taxon>Hymenobacteraceae</taxon>
        <taxon>Adhaeribacter</taxon>
    </lineage>
</organism>
<sequence length="583" mass="67116">MYKNVTGLLFFLLFSFTAWAQKEVTLRIKCSGKDREILRKYVYPSRFPDSLVARQGIISLMQQLQHDGYLTASIDTFYFQQGVLYSQFFIGEKYQWAQLRNGNVEDNLLIQAGYKEKLYTGKPFIPAEWVKLQEAVLTQAENNGYPFATIRLDSIDIANDYINASILVEKGPIILFDSLQISGSTKITQRFLSRYLQIYPGQLYDQQKINNVPRLLKQLSYLEVFQPPLLQFGRERARLYLFLNDKKANQFDGIVGFLPDPNGKEQKLLVTGEVNLDIRNLKGSGKALGLHWRKVQRGSQLLNASYIHPNLLGSPIELGFTFNLYKQDTAFITLKPRLQFGFNTPRAGKITFFTELQNSRLLLSSVGLQERRDSVPLADFNYHAYGMQYLRQTLDDLYFPRKGYQISGQVAIGNKNIKRNLNREASYYDTIRLKTTQVSLGLHSEYYIKLTRRSVVLTRFKGEVLINPQLFYNDLFRLGGLTTLRGFPEYTFYASRYAVGTLEYRLFTGPNSYVLLFYDQGYYRRSIGKDQAQEYPFGLGTGISFSTGAGIFQFIYSVGQSKILNQPINLNYSRIHFGLTSKF</sequence>
<feature type="signal peptide" evidence="1">
    <location>
        <begin position="1"/>
        <end position="20"/>
    </location>
</feature>
<dbReference type="Gene3D" id="2.40.160.50">
    <property type="entry name" value="membrane protein fhac: a member of the omp85/tpsb transporter family"/>
    <property type="match status" value="1"/>
</dbReference>